<evidence type="ECO:0000313" key="2">
    <source>
        <dbReference type="EMBL" id="KAJ8775238.1"/>
    </source>
</evidence>
<dbReference type="InterPro" id="IPR050620">
    <property type="entry name" value="Thioredoxin_H-type-like"/>
</dbReference>
<feature type="domain" description="Thioredoxin" evidence="1">
    <location>
        <begin position="34"/>
        <end position="116"/>
    </location>
</feature>
<dbReference type="PANTHER" id="PTHR10438">
    <property type="entry name" value="THIOREDOXIN"/>
    <property type="match status" value="1"/>
</dbReference>
<dbReference type="CDD" id="cd02947">
    <property type="entry name" value="TRX_family"/>
    <property type="match status" value="1"/>
</dbReference>
<dbReference type="PANTHER" id="PTHR10438:SF413">
    <property type="entry name" value="THIOREDOXIN H2"/>
    <property type="match status" value="1"/>
</dbReference>
<dbReference type="Proteomes" id="UP001159364">
    <property type="component" value="Linkage Group LG01"/>
</dbReference>
<name>A0AAV8UAB0_9ROSI</name>
<dbReference type="Gene3D" id="3.40.30.10">
    <property type="entry name" value="Glutaredoxin"/>
    <property type="match status" value="1"/>
</dbReference>
<protein>
    <recommendedName>
        <fullName evidence="1">Thioredoxin domain-containing protein</fullName>
    </recommendedName>
</protein>
<sequence length="126" mass="13978">MGSLLSALCKIAGHSSEDDAGVNVFHSVDNWQRHFMAVKDSTQLMAIDFAASWCGPCKFMEPAVRAMFVKIDVDELPEVSREFGIETMPTFVLVKRGKEVDRVVGPDEDELEKTVAKHREASTTCT</sequence>
<evidence type="ECO:0000259" key="1">
    <source>
        <dbReference type="Pfam" id="PF00085"/>
    </source>
</evidence>
<dbReference type="Pfam" id="PF00085">
    <property type="entry name" value="Thioredoxin"/>
    <property type="match status" value="1"/>
</dbReference>
<evidence type="ECO:0000313" key="3">
    <source>
        <dbReference type="Proteomes" id="UP001159364"/>
    </source>
</evidence>
<dbReference type="SUPFAM" id="SSF52833">
    <property type="entry name" value="Thioredoxin-like"/>
    <property type="match status" value="1"/>
</dbReference>
<dbReference type="InterPro" id="IPR013766">
    <property type="entry name" value="Thioredoxin_domain"/>
</dbReference>
<reference evidence="2 3" key="1">
    <citation type="submission" date="2021-09" db="EMBL/GenBank/DDBJ databases">
        <title>Genomic insights and catalytic innovation underlie evolution of tropane alkaloids biosynthesis.</title>
        <authorList>
            <person name="Wang Y.-J."/>
            <person name="Tian T."/>
            <person name="Huang J.-P."/>
            <person name="Huang S.-X."/>
        </authorList>
    </citation>
    <scope>NUCLEOTIDE SEQUENCE [LARGE SCALE GENOMIC DNA]</scope>
    <source>
        <strain evidence="2">KIB-2018</strain>
        <tissue evidence="2">Leaf</tissue>
    </source>
</reference>
<gene>
    <name evidence="2" type="ORF">K2173_020242</name>
</gene>
<comment type="caution">
    <text evidence="2">The sequence shown here is derived from an EMBL/GenBank/DDBJ whole genome shotgun (WGS) entry which is preliminary data.</text>
</comment>
<organism evidence="2 3">
    <name type="scientific">Erythroxylum novogranatense</name>
    <dbReference type="NCBI Taxonomy" id="1862640"/>
    <lineage>
        <taxon>Eukaryota</taxon>
        <taxon>Viridiplantae</taxon>
        <taxon>Streptophyta</taxon>
        <taxon>Embryophyta</taxon>
        <taxon>Tracheophyta</taxon>
        <taxon>Spermatophyta</taxon>
        <taxon>Magnoliopsida</taxon>
        <taxon>eudicotyledons</taxon>
        <taxon>Gunneridae</taxon>
        <taxon>Pentapetalae</taxon>
        <taxon>rosids</taxon>
        <taxon>fabids</taxon>
        <taxon>Malpighiales</taxon>
        <taxon>Erythroxylaceae</taxon>
        <taxon>Erythroxylum</taxon>
    </lineage>
</organism>
<keyword evidence="3" id="KW-1185">Reference proteome</keyword>
<dbReference type="EMBL" id="JAIWQS010000001">
    <property type="protein sequence ID" value="KAJ8775238.1"/>
    <property type="molecule type" value="Genomic_DNA"/>
</dbReference>
<dbReference type="PRINTS" id="PR00421">
    <property type="entry name" value="THIOREDOXIN"/>
</dbReference>
<dbReference type="InterPro" id="IPR036249">
    <property type="entry name" value="Thioredoxin-like_sf"/>
</dbReference>
<proteinExistence type="predicted"/>
<accession>A0AAV8UAB0</accession>
<dbReference type="AlphaFoldDB" id="A0AAV8UAB0"/>